<evidence type="ECO:0000313" key="3">
    <source>
        <dbReference type="Proteomes" id="UP000467700"/>
    </source>
</evidence>
<keyword evidence="3" id="KW-1185">Reference proteome</keyword>
<dbReference type="OrthoDB" id="10665562at2759"/>
<evidence type="ECO:0000256" key="1">
    <source>
        <dbReference type="SAM" id="MobiDB-lite"/>
    </source>
</evidence>
<accession>A0A8S0W0X6</accession>
<dbReference type="AlphaFoldDB" id="A0A8S0W0X6"/>
<protein>
    <submittedName>
        <fullName evidence="2">Uncharacterized protein</fullName>
    </submittedName>
</protein>
<gene>
    <name evidence="2" type="ORF">AAE3_LOCUS13124</name>
</gene>
<feature type="region of interest" description="Disordered" evidence="1">
    <location>
        <begin position="343"/>
        <end position="366"/>
    </location>
</feature>
<feature type="compositionally biased region" description="Basic and acidic residues" evidence="1">
    <location>
        <begin position="349"/>
        <end position="366"/>
    </location>
</feature>
<organism evidence="2 3">
    <name type="scientific">Cyclocybe aegerita</name>
    <name type="common">Black poplar mushroom</name>
    <name type="synonym">Agrocybe aegerita</name>
    <dbReference type="NCBI Taxonomy" id="1973307"/>
    <lineage>
        <taxon>Eukaryota</taxon>
        <taxon>Fungi</taxon>
        <taxon>Dikarya</taxon>
        <taxon>Basidiomycota</taxon>
        <taxon>Agaricomycotina</taxon>
        <taxon>Agaricomycetes</taxon>
        <taxon>Agaricomycetidae</taxon>
        <taxon>Agaricales</taxon>
        <taxon>Agaricineae</taxon>
        <taxon>Bolbitiaceae</taxon>
        <taxon>Cyclocybe</taxon>
    </lineage>
</organism>
<reference evidence="2 3" key="1">
    <citation type="submission" date="2020-01" db="EMBL/GenBank/DDBJ databases">
        <authorList>
            <person name="Gupta K D."/>
        </authorList>
    </citation>
    <scope>NUCLEOTIDE SEQUENCE [LARGE SCALE GENOMIC DNA]</scope>
</reference>
<dbReference type="EMBL" id="CACVBS010000099">
    <property type="protein sequence ID" value="CAA7270884.1"/>
    <property type="molecule type" value="Genomic_DNA"/>
</dbReference>
<sequence length="453" mass="50952">MHWNLFHQDPDENRGLPRYHSSVLVPFCANYEEAMKTLIAAFNVPELTELHKSSAPGMISLKCGIKKPDGEMYAWAKVSPEHWERVITPADDISVFVKARLPGGDQPQERLWRHRRDSINRPKLVSLRCEGVEEGLVIPTPATYGMLRLNAWEVFVKHKDKAVEDVRLLVHTFDQGQDHGVWSNFSDSSSVAASISGIQPSLVSKNYGKFFITRGRYFIIPVQTLPQHLSKAKTAASMATKSERSLVSLFVLQDVGSYDYDSSALVPFSFDYEVVLSSASHRLGREEIYRTYMQQHRGVLPGRALFLKCRVRNGNGEDIWAVVGSTDWSSIVTPNDEIGIFWHQAPGKPKADPQPEAQDGKSETKSDTKVKFVSLADHLGNKSVLIALSKTFEEVNKAVETHRMSWLQGTYLTARVENGEGGLVWPAVGAEFYDDAVKTSQEEILHLRVMPRW</sequence>
<proteinExistence type="predicted"/>
<evidence type="ECO:0000313" key="2">
    <source>
        <dbReference type="EMBL" id="CAA7270884.1"/>
    </source>
</evidence>
<dbReference type="Proteomes" id="UP000467700">
    <property type="component" value="Unassembled WGS sequence"/>
</dbReference>
<comment type="caution">
    <text evidence="2">The sequence shown here is derived from an EMBL/GenBank/DDBJ whole genome shotgun (WGS) entry which is preliminary data.</text>
</comment>
<name>A0A8S0W0X6_CYCAE</name>